<evidence type="ECO:0000256" key="1">
    <source>
        <dbReference type="ARBA" id="ARBA00004571"/>
    </source>
</evidence>
<evidence type="ECO:0000256" key="6">
    <source>
        <dbReference type="ARBA" id="ARBA00023237"/>
    </source>
</evidence>
<keyword evidence="5 7" id="KW-0472">Membrane</keyword>
<dbReference type="AlphaFoldDB" id="A0A147IKF6"/>
<gene>
    <name evidence="10" type="ORF">NS355_16745</name>
</gene>
<dbReference type="PANTHER" id="PTHR40980">
    <property type="entry name" value="PLUG DOMAIN-CONTAINING PROTEIN"/>
    <property type="match status" value="1"/>
</dbReference>
<dbReference type="InterPro" id="IPR036942">
    <property type="entry name" value="Beta-barrel_TonB_sf"/>
</dbReference>
<dbReference type="InterPro" id="IPR041700">
    <property type="entry name" value="OMP_b-brl_3"/>
</dbReference>
<comment type="caution">
    <text evidence="10">The sequence shown here is derived from an EMBL/GenBank/DDBJ whole genome shotgun (WGS) entry which is preliminary data.</text>
</comment>
<dbReference type="Gene3D" id="2.60.40.1120">
    <property type="entry name" value="Carboxypeptidase-like, regulatory domain"/>
    <property type="match status" value="1"/>
</dbReference>
<evidence type="ECO:0000256" key="2">
    <source>
        <dbReference type="ARBA" id="ARBA00022448"/>
    </source>
</evidence>
<keyword evidence="6 7" id="KW-0998">Cell outer membrane</keyword>
<dbReference type="Gene3D" id="2.170.130.10">
    <property type="entry name" value="TonB-dependent receptor, plug domain"/>
    <property type="match status" value="1"/>
</dbReference>
<dbReference type="InterPro" id="IPR039426">
    <property type="entry name" value="TonB-dep_rcpt-like"/>
</dbReference>
<feature type="domain" description="Outer membrane protein beta-barrel" evidence="9">
    <location>
        <begin position="561"/>
        <end position="688"/>
    </location>
</feature>
<evidence type="ECO:0000256" key="5">
    <source>
        <dbReference type="ARBA" id="ARBA00023136"/>
    </source>
</evidence>
<dbReference type="Gene3D" id="2.40.170.20">
    <property type="entry name" value="TonB-dependent receptor, beta-barrel domain"/>
    <property type="match status" value="1"/>
</dbReference>
<keyword evidence="4 7" id="KW-0812">Transmembrane</keyword>
<keyword evidence="10" id="KW-0675">Receptor</keyword>
<dbReference type="OrthoDB" id="5476657at2"/>
<evidence type="ECO:0000259" key="8">
    <source>
        <dbReference type="Pfam" id="PF07715"/>
    </source>
</evidence>
<dbReference type="InterPro" id="IPR012910">
    <property type="entry name" value="Plug_dom"/>
</dbReference>
<reference evidence="10 11" key="1">
    <citation type="journal article" date="2016" name="Front. Microbiol.">
        <title>Genomic Resource of Rice Seed Associated Bacteria.</title>
        <authorList>
            <person name="Midha S."/>
            <person name="Bansal K."/>
            <person name="Sharma S."/>
            <person name="Kumar N."/>
            <person name="Patil P.P."/>
            <person name="Chaudhry V."/>
            <person name="Patil P.B."/>
        </authorList>
    </citation>
    <scope>NUCLEOTIDE SEQUENCE [LARGE SCALE GENOMIC DNA]</scope>
    <source>
        <strain evidence="10 11">NS355</strain>
    </source>
</reference>
<feature type="non-terminal residue" evidence="10">
    <location>
        <position position="688"/>
    </location>
</feature>
<keyword evidence="3 7" id="KW-1134">Transmembrane beta strand</keyword>
<name>A0A147IKF6_9SPHN</name>
<feature type="domain" description="TonB-dependent receptor plug" evidence="8">
    <location>
        <begin position="120"/>
        <end position="211"/>
    </location>
</feature>
<keyword evidence="2 7" id="KW-0813">Transport</keyword>
<organism evidence="10 11">
    <name type="scientific">Sphingomonas yabuuchiae</name>
    <dbReference type="NCBI Taxonomy" id="172044"/>
    <lineage>
        <taxon>Bacteria</taxon>
        <taxon>Pseudomonadati</taxon>
        <taxon>Pseudomonadota</taxon>
        <taxon>Alphaproteobacteria</taxon>
        <taxon>Sphingomonadales</taxon>
        <taxon>Sphingomonadaceae</taxon>
        <taxon>Sphingomonas</taxon>
    </lineage>
</organism>
<dbReference type="InterPro" id="IPR037066">
    <property type="entry name" value="Plug_dom_sf"/>
</dbReference>
<sequence>MADDATATAGVPASGPILSGRIYDATGVALPGARVVVEGTGAQATTNLQGEFSVITPEEAGDVTLLIDYLGRPPVTRVVAAAERGRPISLTLHAASGEPGDIVVTGASLLDNTARALNQQRTADNTVTIISSDAIGRFPDPNIAEALQRAPGVGIERDQGEGRYINVRGAPSEWSAVSVDGIQIPSVDPTTRAVDLDTLPSDIVANLEVTKSLLPYQDADSIAGAVNITTRSPFDRKGFALTGMAGASYNQYGKGSDYRGSAAVSDTFGPDRQFGLLFSGSYSRTHRRPDNVENTWTETANGPRVTETLFKDYDTKRQRIAGTGAFEWRPSDATHAWVRGTYARFEDDEFRDRIGILWSDGALQAGSTDRTATYRNTRIEKQVRHRKQVNEIWSATAGIEQRLGEGTIRADVAYSESSQTYPRRDELLFRSTLRPTLSYDFSNADLPSYSLFQSKEHLQLGTFAFQENAYRSNTTKNDELTVAVRSDLPVGDFVTFSTGGKYRERHINADEERFRDRRATAAPTQSLAGLLSDEESRNFNYDLGRRFDTGLADAYFDATKAASQRRLPQSLTADYVAEEKILGLFGMAKYVKDGTTLVAGLRVETTDFESQAPSVSRTGAVTTARGRNGYADFFPNLTLRQAFTPNLILRAALSRAINRPNFPQIAPRVLETSEGNTVRVEFGNPDLK</sequence>
<evidence type="ECO:0000256" key="4">
    <source>
        <dbReference type="ARBA" id="ARBA00022692"/>
    </source>
</evidence>
<evidence type="ECO:0000313" key="10">
    <source>
        <dbReference type="EMBL" id="KTT95470.1"/>
    </source>
</evidence>
<dbReference type="Proteomes" id="UP000073923">
    <property type="component" value="Unassembled WGS sequence"/>
</dbReference>
<dbReference type="InterPro" id="IPR010104">
    <property type="entry name" value="TonB_rcpt_bac"/>
</dbReference>
<dbReference type="Pfam" id="PF07715">
    <property type="entry name" value="Plug"/>
    <property type="match status" value="1"/>
</dbReference>
<dbReference type="GO" id="GO:0009279">
    <property type="term" value="C:cell outer membrane"/>
    <property type="evidence" value="ECO:0007669"/>
    <property type="project" value="UniProtKB-SubCell"/>
</dbReference>
<dbReference type="InterPro" id="IPR008969">
    <property type="entry name" value="CarboxyPept-like_regulatory"/>
</dbReference>
<dbReference type="SUPFAM" id="SSF49464">
    <property type="entry name" value="Carboxypeptidase regulatory domain-like"/>
    <property type="match status" value="1"/>
</dbReference>
<dbReference type="Pfam" id="PF13715">
    <property type="entry name" value="CarbopepD_reg_2"/>
    <property type="match status" value="1"/>
</dbReference>
<dbReference type="PROSITE" id="PS52016">
    <property type="entry name" value="TONB_DEPENDENT_REC_3"/>
    <property type="match status" value="1"/>
</dbReference>
<evidence type="ECO:0000256" key="7">
    <source>
        <dbReference type="PROSITE-ProRule" id="PRU01360"/>
    </source>
</evidence>
<protein>
    <submittedName>
        <fullName evidence="10">TonB-dependent receptor</fullName>
    </submittedName>
</protein>
<dbReference type="NCBIfam" id="TIGR01782">
    <property type="entry name" value="TonB-Xanth-Caul"/>
    <property type="match status" value="1"/>
</dbReference>
<proteinExistence type="inferred from homology"/>
<evidence type="ECO:0000259" key="9">
    <source>
        <dbReference type="Pfam" id="PF14905"/>
    </source>
</evidence>
<dbReference type="SUPFAM" id="SSF56935">
    <property type="entry name" value="Porins"/>
    <property type="match status" value="1"/>
</dbReference>
<comment type="similarity">
    <text evidence="7">Belongs to the TonB-dependent receptor family.</text>
</comment>
<dbReference type="Pfam" id="PF14905">
    <property type="entry name" value="OMP_b-brl_3"/>
    <property type="match status" value="1"/>
</dbReference>
<comment type="subcellular location">
    <subcellularLocation>
        <location evidence="1 7">Cell outer membrane</location>
        <topology evidence="1 7">Multi-pass membrane protein</topology>
    </subcellularLocation>
</comment>
<dbReference type="PANTHER" id="PTHR40980:SF4">
    <property type="entry name" value="TONB-DEPENDENT RECEPTOR-LIKE BETA-BARREL DOMAIN-CONTAINING PROTEIN"/>
    <property type="match status" value="1"/>
</dbReference>
<dbReference type="EMBL" id="LDTF01000110">
    <property type="protein sequence ID" value="KTT95470.1"/>
    <property type="molecule type" value="Genomic_DNA"/>
</dbReference>
<evidence type="ECO:0000256" key="3">
    <source>
        <dbReference type="ARBA" id="ARBA00022452"/>
    </source>
</evidence>
<accession>A0A147IKF6</accession>
<evidence type="ECO:0000313" key="11">
    <source>
        <dbReference type="Proteomes" id="UP000073923"/>
    </source>
</evidence>